<accession>A0A975Y2Q3</accession>
<reference evidence="1" key="1">
    <citation type="submission" date="2021-06" db="EMBL/GenBank/DDBJ databases">
        <title>Complete genome sequence of Nocardioides sp. G188.</title>
        <authorList>
            <person name="Im W.-T."/>
        </authorList>
    </citation>
    <scope>NUCLEOTIDE SEQUENCE</scope>
    <source>
        <strain evidence="1">G188</strain>
    </source>
</reference>
<evidence type="ECO:0000313" key="2">
    <source>
        <dbReference type="Proteomes" id="UP000683575"/>
    </source>
</evidence>
<sequence>MLITTTASDSEGTLGGLVELARPEKLERVMVNALRRGERCSSDPICSHRAPRGKEDFLHGAACHFCLFVSETSCERTNRFLDRRMVLGLFVDDEVSTPGLLSPLIGTAG</sequence>
<proteinExistence type="predicted"/>
<keyword evidence="2" id="KW-1185">Reference proteome</keyword>
<name>A0A975Y2Q3_9ACTN</name>
<dbReference type="AlphaFoldDB" id="A0A975Y2Q3"/>
<dbReference type="EMBL" id="CP077062">
    <property type="protein sequence ID" value="QWZ10777.1"/>
    <property type="molecule type" value="Genomic_DNA"/>
</dbReference>
<evidence type="ECO:0008006" key="3">
    <source>
        <dbReference type="Google" id="ProtNLM"/>
    </source>
</evidence>
<gene>
    <name evidence="1" type="ORF">KRR39_05430</name>
</gene>
<evidence type="ECO:0000313" key="1">
    <source>
        <dbReference type="EMBL" id="QWZ10777.1"/>
    </source>
</evidence>
<protein>
    <recommendedName>
        <fullName evidence="3">DUF1998 domain-containing protein</fullName>
    </recommendedName>
</protein>
<dbReference type="Proteomes" id="UP000683575">
    <property type="component" value="Chromosome"/>
</dbReference>
<dbReference type="KEGG" id="nps:KRR39_05430"/>
<organism evidence="1 2">
    <name type="scientific">Nocardioides panacis</name>
    <dbReference type="NCBI Taxonomy" id="2849501"/>
    <lineage>
        <taxon>Bacteria</taxon>
        <taxon>Bacillati</taxon>
        <taxon>Actinomycetota</taxon>
        <taxon>Actinomycetes</taxon>
        <taxon>Propionibacteriales</taxon>
        <taxon>Nocardioidaceae</taxon>
        <taxon>Nocardioides</taxon>
    </lineage>
</organism>